<dbReference type="AlphaFoldDB" id="A0A4P6V1G4"/>
<dbReference type="OrthoDB" id="9810610at2"/>
<dbReference type="InterPro" id="IPR006668">
    <property type="entry name" value="Mg_transptr_MgtE_intracell_dom"/>
</dbReference>
<dbReference type="Proteomes" id="UP000293719">
    <property type="component" value="Chromosome"/>
</dbReference>
<feature type="chain" id="PRO_5020995510" description="Magnesium transporter MgtE intracellular domain-containing protein" evidence="2">
    <location>
        <begin position="30"/>
        <end position="170"/>
    </location>
</feature>
<feature type="signal peptide" evidence="2">
    <location>
        <begin position="1"/>
        <end position="29"/>
    </location>
</feature>
<keyword evidence="5" id="KW-1185">Reference proteome</keyword>
<sequence>MTMHRNAASLSRLAVAACALAGSALFPVAAHTQTQAPADVQNFCTNIVDEARERRYAIQREELEALRAEIEAKIVELEDKRAAFEQWAEKREQFAEAASEGLVAVYSNMRPDAAAERMEQIPPQLSAALLTKLKPRTSAAILNEMSTEDAALITQIMAAVGDTDLPAGDG</sequence>
<keyword evidence="1" id="KW-0175">Coiled coil</keyword>
<evidence type="ECO:0000256" key="2">
    <source>
        <dbReference type="SAM" id="SignalP"/>
    </source>
</evidence>
<accession>A0A4P6V1G4</accession>
<feature type="coiled-coil region" evidence="1">
    <location>
        <begin position="53"/>
        <end position="83"/>
    </location>
</feature>
<dbReference type="EMBL" id="CP036532">
    <property type="protein sequence ID" value="QBK30489.1"/>
    <property type="molecule type" value="Genomic_DNA"/>
</dbReference>
<dbReference type="KEGG" id="rpod:E0E05_07680"/>
<organism evidence="4 5">
    <name type="scientific">Roseitalea porphyridii</name>
    <dbReference type="NCBI Taxonomy" id="1852022"/>
    <lineage>
        <taxon>Bacteria</taxon>
        <taxon>Pseudomonadati</taxon>
        <taxon>Pseudomonadota</taxon>
        <taxon>Alphaproteobacteria</taxon>
        <taxon>Hyphomicrobiales</taxon>
        <taxon>Ahrensiaceae</taxon>
        <taxon>Roseitalea</taxon>
    </lineage>
</organism>
<reference evidence="4 5" key="1">
    <citation type="journal article" date="2017" name="Int. J. Syst. Evol. Microbiol.">
        <title>Roseitalea porphyridii gen. nov., sp. nov., isolated from a red alga, and reclassification of Hoeflea suaedae Chung et al. 2013 as Pseudohoeflea suaedae gen. nov., comb. nov.</title>
        <authorList>
            <person name="Hyeon J.W."/>
            <person name="Jeong S.E."/>
            <person name="Baek K."/>
            <person name="Jeon C.O."/>
        </authorList>
    </citation>
    <scope>NUCLEOTIDE SEQUENCE [LARGE SCALE GENOMIC DNA]</scope>
    <source>
        <strain evidence="4 5">MA7-20</strain>
    </source>
</reference>
<evidence type="ECO:0000256" key="1">
    <source>
        <dbReference type="SAM" id="Coils"/>
    </source>
</evidence>
<feature type="domain" description="Magnesium transporter MgtE intracellular" evidence="3">
    <location>
        <begin position="94"/>
        <end position="157"/>
    </location>
</feature>
<protein>
    <recommendedName>
        <fullName evidence="3">Magnesium transporter MgtE intracellular domain-containing protein</fullName>
    </recommendedName>
</protein>
<gene>
    <name evidence="4" type="ORF">E0E05_07680</name>
</gene>
<dbReference type="SUPFAM" id="SSF158791">
    <property type="entry name" value="MgtE N-terminal domain-like"/>
    <property type="match status" value="1"/>
</dbReference>
<dbReference type="Gene3D" id="1.10.220.30">
    <property type="match status" value="1"/>
</dbReference>
<name>A0A4P6V1G4_9HYPH</name>
<evidence type="ECO:0000259" key="3">
    <source>
        <dbReference type="Pfam" id="PF03448"/>
    </source>
</evidence>
<evidence type="ECO:0000313" key="4">
    <source>
        <dbReference type="EMBL" id="QBK30489.1"/>
    </source>
</evidence>
<dbReference type="Pfam" id="PF03448">
    <property type="entry name" value="MgtE_N"/>
    <property type="match status" value="1"/>
</dbReference>
<dbReference type="RefSeq" id="WP_131616180.1">
    <property type="nucleotide sequence ID" value="NZ_CP036532.1"/>
</dbReference>
<keyword evidence="2" id="KW-0732">Signal</keyword>
<evidence type="ECO:0000313" key="5">
    <source>
        <dbReference type="Proteomes" id="UP000293719"/>
    </source>
</evidence>
<dbReference type="GeneID" id="90767172"/>
<proteinExistence type="predicted"/>